<comment type="similarity">
    <text evidence="2 11 12">Belongs to the RPAP2 family.</text>
</comment>
<dbReference type="GO" id="GO:0043175">
    <property type="term" value="F:RNA polymerase core enzyme binding"/>
    <property type="evidence" value="ECO:0007669"/>
    <property type="project" value="UniProtKB-UniRule"/>
</dbReference>
<feature type="domain" description="RTR1-type" evidence="14">
    <location>
        <begin position="32"/>
        <end position="117"/>
    </location>
</feature>
<keyword evidence="4 12" id="KW-0863">Zinc-finger</keyword>
<feature type="compositionally biased region" description="Polar residues" evidence="13">
    <location>
        <begin position="292"/>
        <end position="336"/>
    </location>
</feature>
<dbReference type="Gene3D" id="1.25.40.820">
    <property type="match status" value="1"/>
</dbReference>
<evidence type="ECO:0000256" key="3">
    <source>
        <dbReference type="ARBA" id="ARBA00022723"/>
    </source>
</evidence>
<dbReference type="InterPro" id="IPR038534">
    <property type="entry name" value="Rtr1/RPAP2_sf"/>
</dbReference>
<reference evidence="15 16" key="1">
    <citation type="submission" date="2018-04" db="EMBL/GenBank/DDBJ databases">
        <authorList>
            <person name="Vogel A."/>
        </authorList>
    </citation>
    <scope>NUCLEOTIDE SEQUENCE [LARGE SCALE GENOMIC DNA]</scope>
</reference>
<keyword evidence="5 12" id="KW-0378">Hydrolase</keyword>
<evidence type="ECO:0000256" key="5">
    <source>
        <dbReference type="ARBA" id="ARBA00022801"/>
    </source>
</evidence>
<dbReference type="GO" id="GO:0008270">
    <property type="term" value="F:zinc ion binding"/>
    <property type="evidence" value="ECO:0007669"/>
    <property type="project" value="UniProtKB-KW"/>
</dbReference>
<dbReference type="GO" id="GO:0005737">
    <property type="term" value="C:cytoplasm"/>
    <property type="evidence" value="ECO:0007669"/>
    <property type="project" value="TreeGrafter"/>
</dbReference>
<accession>A0A484KES5</accession>
<feature type="compositionally biased region" description="Polar residues" evidence="13">
    <location>
        <begin position="371"/>
        <end position="382"/>
    </location>
</feature>
<keyword evidence="8 12" id="KW-0539">Nucleus</keyword>
<evidence type="ECO:0000256" key="13">
    <source>
        <dbReference type="SAM" id="MobiDB-lite"/>
    </source>
</evidence>
<dbReference type="PROSITE" id="PS51479">
    <property type="entry name" value="ZF_RTR1"/>
    <property type="match status" value="1"/>
</dbReference>
<dbReference type="OrthoDB" id="1273062at2759"/>
<evidence type="ECO:0000256" key="4">
    <source>
        <dbReference type="ARBA" id="ARBA00022771"/>
    </source>
</evidence>
<dbReference type="InterPro" id="IPR007308">
    <property type="entry name" value="Rtr1/RPAP2_dom"/>
</dbReference>
<evidence type="ECO:0000256" key="9">
    <source>
        <dbReference type="ARBA" id="ARBA00047761"/>
    </source>
</evidence>
<gene>
    <name evidence="15" type="ORF">CCAM_LOCUS2398</name>
</gene>
<feature type="region of interest" description="Disordered" evidence="13">
    <location>
        <begin position="273"/>
        <end position="348"/>
    </location>
</feature>
<dbReference type="InterPro" id="IPR039693">
    <property type="entry name" value="Rtr1/RPAP2"/>
</dbReference>
<dbReference type="EC" id="3.1.3.16" evidence="12"/>
<dbReference type="PANTHER" id="PTHR14732">
    <property type="entry name" value="RNA POLYMERASE II SUBUNIT B1 CTD PHOSPHATASE RPAP2-RELATED"/>
    <property type="match status" value="1"/>
</dbReference>
<comment type="function">
    <text evidence="12">Putative RNA polymerase II subunit B1 C-terminal domain (CTD) phosphatase involved in RNA polymerase II transcription regulation.</text>
</comment>
<feature type="compositionally biased region" description="Polar residues" evidence="13">
    <location>
        <begin position="237"/>
        <end position="246"/>
    </location>
</feature>
<evidence type="ECO:0000256" key="10">
    <source>
        <dbReference type="ARBA" id="ARBA00048336"/>
    </source>
</evidence>
<sequence length="659" mass="72838">MAKAKATTVKDAVHKLQLCLLDGIQDESKLFAAGSLMSHSDYQDVVTERAIANMCGYPLCSNFLPSDRPHKGRYHISRKEHKVYDLREAYMYCSTKCVVNSRAFSSGLPEERTSYLNPSKLNEVLQAFEQPGLDAQVDLGRKGDLGLFELKIQEKVEVKGGEVSLEEWIGPSNAIEGYVPQSDKTLKPQLKPPKRGSKSQHSQLNKKKTVLFSEADFTSCIITDDEYSISKLPSTSTTLLNDSATEPSEIRRHGNKDDQIAALEKQVGCLQIHNKIDEPEQSTKRNGRTFKNENNITEASTHPSNNSLNVDGISTGNTSDGGNNDVSNTTLKSSLKPSYAKKETRSVTWADEKTDLSSRRIILSDSGEPKNLQSVSGELESTSTEKDDDSYRFASAEACAAALSEAAEAVVSGCDVSSAVSEAGIIIMPPPQEMDEVDSGEDDGTLDVEPHLQKWPTKPGMPNYDLFESKDSLYDIPPDGFSLSLSPFSTMFMALFAWISSSSLAFIYGRDESDHEEYSSINGQEYPCKIVLSDGRSIEIRQTLAGCLSRALPGVVADLRLRIPISTLEKEMDKLIDTMSFVEPLPPFRMKQWQLIVLLFLDALSVSRIPVLNSFMTEMRFLLPKVQEEAGVSAEEYKIMRDLIIPLGRVPQFTMQSGA</sequence>
<dbReference type="PANTHER" id="PTHR14732:SF0">
    <property type="entry name" value="RNA POLYMERASE II SUBUNIT B1 CTD PHOSPHATASE RPAP2-RELATED"/>
    <property type="match status" value="1"/>
</dbReference>
<proteinExistence type="inferred from homology"/>
<evidence type="ECO:0000313" key="15">
    <source>
        <dbReference type="EMBL" id="VFQ60622.1"/>
    </source>
</evidence>
<evidence type="ECO:0000313" key="16">
    <source>
        <dbReference type="Proteomes" id="UP000595140"/>
    </source>
</evidence>
<keyword evidence="16" id="KW-1185">Reference proteome</keyword>
<evidence type="ECO:0000256" key="6">
    <source>
        <dbReference type="ARBA" id="ARBA00022833"/>
    </source>
</evidence>
<dbReference type="GO" id="GO:0005634">
    <property type="term" value="C:nucleus"/>
    <property type="evidence" value="ECO:0007669"/>
    <property type="project" value="UniProtKB-SubCell"/>
</dbReference>
<name>A0A484KES5_9ASTE</name>
<protein>
    <recommendedName>
        <fullName evidence="12">RNA polymerase II subunit B1 CTD phosphatase RPAP2 homolog</fullName>
        <ecNumber evidence="12">3.1.3.16</ecNumber>
    </recommendedName>
</protein>
<dbReference type="Proteomes" id="UP000595140">
    <property type="component" value="Unassembled WGS sequence"/>
</dbReference>
<evidence type="ECO:0000256" key="2">
    <source>
        <dbReference type="ARBA" id="ARBA00005676"/>
    </source>
</evidence>
<evidence type="ECO:0000256" key="12">
    <source>
        <dbReference type="RuleBase" id="RU367080"/>
    </source>
</evidence>
<keyword evidence="3 12" id="KW-0479">Metal-binding</keyword>
<dbReference type="GO" id="GO:0008420">
    <property type="term" value="F:RNA polymerase II CTD heptapeptide repeat phosphatase activity"/>
    <property type="evidence" value="ECO:0007669"/>
    <property type="project" value="UniProtKB-UniRule"/>
</dbReference>
<feature type="region of interest" description="Disordered" evidence="13">
    <location>
        <begin position="360"/>
        <end position="388"/>
    </location>
</feature>
<evidence type="ECO:0000256" key="7">
    <source>
        <dbReference type="ARBA" id="ARBA00022912"/>
    </source>
</evidence>
<keyword evidence="6 12" id="KW-0862">Zinc</keyword>
<comment type="catalytic activity">
    <reaction evidence="10 12">
        <text>O-phospho-L-threonyl-[protein] + H2O = L-threonyl-[protein] + phosphate</text>
        <dbReference type="Rhea" id="RHEA:47004"/>
        <dbReference type="Rhea" id="RHEA-COMP:11060"/>
        <dbReference type="Rhea" id="RHEA-COMP:11605"/>
        <dbReference type="ChEBI" id="CHEBI:15377"/>
        <dbReference type="ChEBI" id="CHEBI:30013"/>
        <dbReference type="ChEBI" id="CHEBI:43474"/>
        <dbReference type="ChEBI" id="CHEBI:61977"/>
        <dbReference type="EC" id="3.1.3.16"/>
    </reaction>
</comment>
<feature type="compositionally biased region" description="Basic and acidic residues" evidence="13">
    <location>
        <begin position="274"/>
        <end position="283"/>
    </location>
</feature>
<evidence type="ECO:0000256" key="8">
    <source>
        <dbReference type="ARBA" id="ARBA00023242"/>
    </source>
</evidence>
<dbReference type="EMBL" id="OOIL02000116">
    <property type="protein sequence ID" value="VFQ60622.1"/>
    <property type="molecule type" value="Genomic_DNA"/>
</dbReference>
<comment type="catalytic activity">
    <reaction evidence="9 12">
        <text>O-phospho-L-seryl-[protein] + H2O = L-seryl-[protein] + phosphate</text>
        <dbReference type="Rhea" id="RHEA:20629"/>
        <dbReference type="Rhea" id="RHEA-COMP:9863"/>
        <dbReference type="Rhea" id="RHEA-COMP:11604"/>
        <dbReference type="ChEBI" id="CHEBI:15377"/>
        <dbReference type="ChEBI" id="CHEBI:29999"/>
        <dbReference type="ChEBI" id="CHEBI:43474"/>
        <dbReference type="ChEBI" id="CHEBI:83421"/>
        <dbReference type="EC" id="3.1.3.16"/>
    </reaction>
</comment>
<dbReference type="AlphaFoldDB" id="A0A484KES5"/>
<organism evidence="15 16">
    <name type="scientific">Cuscuta campestris</name>
    <dbReference type="NCBI Taxonomy" id="132261"/>
    <lineage>
        <taxon>Eukaryota</taxon>
        <taxon>Viridiplantae</taxon>
        <taxon>Streptophyta</taxon>
        <taxon>Embryophyta</taxon>
        <taxon>Tracheophyta</taxon>
        <taxon>Spermatophyta</taxon>
        <taxon>Magnoliopsida</taxon>
        <taxon>eudicotyledons</taxon>
        <taxon>Gunneridae</taxon>
        <taxon>Pentapetalae</taxon>
        <taxon>asterids</taxon>
        <taxon>lamiids</taxon>
        <taxon>Solanales</taxon>
        <taxon>Convolvulaceae</taxon>
        <taxon>Cuscuteae</taxon>
        <taxon>Cuscuta</taxon>
        <taxon>Cuscuta subgen. Grammica</taxon>
        <taxon>Cuscuta sect. Cleistogrammica</taxon>
    </lineage>
</organism>
<dbReference type="Pfam" id="PF04181">
    <property type="entry name" value="RPAP2_Rtr1"/>
    <property type="match status" value="1"/>
</dbReference>
<evidence type="ECO:0000256" key="1">
    <source>
        <dbReference type="ARBA" id="ARBA00004123"/>
    </source>
</evidence>
<feature type="region of interest" description="Disordered" evidence="13">
    <location>
        <begin position="237"/>
        <end position="256"/>
    </location>
</feature>
<keyword evidence="7 12" id="KW-0904">Protein phosphatase</keyword>
<evidence type="ECO:0000259" key="14">
    <source>
        <dbReference type="PROSITE" id="PS51479"/>
    </source>
</evidence>
<comment type="subcellular location">
    <subcellularLocation>
        <location evidence="1 12">Nucleus</location>
    </subcellularLocation>
</comment>
<evidence type="ECO:0000256" key="11">
    <source>
        <dbReference type="PROSITE-ProRule" id="PRU00812"/>
    </source>
</evidence>